<accession>S9PFI8</accession>
<gene>
    <name evidence="2" type="ORF">D187_006545</name>
</gene>
<evidence type="ECO:0000256" key="1">
    <source>
        <dbReference type="SAM" id="MobiDB-lite"/>
    </source>
</evidence>
<reference evidence="2" key="1">
    <citation type="submission" date="2013-05" db="EMBL/GenBank/DDBJ databases">
        <title>Genome assembly of Cystobacter fuscus DSM 2262.</title>
        <authorList>
            <person name="Sharma G."/>
            <person name="Khatri I."/>
            <person name="Kaur C."/>
            <person name="Mayilraj S."/>
            <person name="Subramanian S."/>
        </authorList>
    </citation>
    <scope>NUCLEOTIDE SEQUENCE [LARGE SCALE GENOMIC DNA]</scope>
    <source>
        <strain evidence="2">DSM 2262</strain>
    </source>
</reference>
<protein>
    <submittedName>
        <fullName evidence="2">Uncharacterized protein</fullName>
    </submittedName>
</protein>
<organism evidence="2 3">
    <name type="scientific">Cystobacter fuscus (strain ATCC 25194 / DSM 2262 / NBRC 100088 / M29)</name>
    <dbReference type="NCBI Taxonomy" id="1242864"/>
    <lineage>
        <taxon>Bacteria</taxon>
        <taxon>Pseudomonadati</taxon>
        <taxon>Myxococcota</taxon>
        <taxon>Myxococcia</taxon>
        <taxon>Myxococcales</taxon>
        <taxon>Cystobacterineae</taxon>
        <taxon>Archangiaceae</taxon>
        <taxon>Cystobacter</taxon>
    </lineage>
</organism>
<sequence>MKSPRSSTLHGGVKDQPTPTAALGRAEAPRLVCARNDKGLSFPGRHERRTIGTRQVAVKCLSGWEGFPGTSTRHPPDL</sequence>
<dbReference type="EMBL" id="ANAH02000006">
    <property type="protein sequence ID" value="EPX63135.1"/>
    <property type="molecule type" value="Genomic_DNA"/>
</dbReference>
<keyword evidence="3" id="KW-1185">Reference proteome</keyword>
<name>S9PFI8_CYSF2</name>
<dbReference type="Proteomes" id="UP000011682">
    <property type="component" value="Unassembled WGS sequence"/>
</dbReference>
<evidence type="ECO:0000313" key="2">
    <source>
        <dbReference type="EMBL" id="EPX63135.1"/>
    </source>
</evidence>
<proteinExistence type="predicted"/>
<dbReference type="AlphaFoldDB" id="S9PFI8"/>
<evidence type="ECO:0000313" key="3">
    <source>
        <dbReference type="Proteomes" id="UP000011682"/>
    </source>
</evidence>
<feature type="region of interest" description="Disordered" evidence="1">
    <location>
        <begin position="1"/>
        <end position="29"/>
    </location>
</feature>
<comment type="caution">
    <text evidence="2">The sequence shown here is derived from an EMBL/GenBank/DDBJ whole genome shotgun (WGS) entry which is preliminary data.</text>
</comment>